<dbReference type="PANTHER" id="PTHR22691">
    <property type="entry name" value="YEAST SPT2-RELATED"/>
    <property type="match status" value="1"/>
</dbReference>
<organism evidence="4">
    <name type="scientific">Tetraselmis sp. GSL018</name>
    <dbReference type="NCBI Taxonomy" id="582737"/>
    <lineage>
        <taxon>Eukaryota</taxon>
        <taxon>Viridiplantae</taxon>
        <taxon>Chlorophyta</taxon>
        <taxon>core chlorophytes</taxon>
        <taxon>Chlorodendrophyceae</taxon>
        <taxon>Chlorodendrales</taxon>
        <taxon>Chlorodendraceae</taxon>
        <taxon>Tetraselmis</taxon>
    </lineage>
</organism>
<evidence type="ECO:0000256" key="2">
    <source>
        <dbReference type="ARBA" id="ARBA00023054"/>
    </source>
</evidence>
<sequence>AAPPSARPLGARDGPKAQRPLPAPTRPGGKAAAARPRAVLDRRRRDSDEEEEDSDGEEEEDWRKELRSLTGYDPTRFRDDKDDRSMVADYRTIQAEERRSSRLGREADRQAEEEEMRRAREKAERKRQLKAK</sequence>
<dbReference type="InterPro" id="IPR013256">
    <property type="entry name" value="Chromatin_SPT2"/>
</dbReference>
<accession>A0A061RVY6</accession>
<feature type="compositionally biased region" description="Basic and acidic residues" evidence="3">
    <location>
        <begin position="75"/>
        <end position="86"/>
    </location>
</feature>
<feature type="compositionally biased region" description="Low complexity" evidence="3">
    <location>
        <begin position="26"/>
        <end position="37"/>
    </location>
</feature>
<gene>
    <name evidence="4" type="ORF">TSPGSL018_18643</name>
</gene>
<dbReference type="GO" id="GO:0006334">
    <property type="term" value="P:nucleosome assembly"/>
    <property type="evidence" value="ECO:0007669"/>
    <property type="project" value="TreeGrafter"/>
</dbReference>
<evidence type="ECO:0000313" key="4">
    <source>
        <dbReference type="EMBL" id="JAC77037.1"/>
    </source>
</evidence>
<dbReference type="GO" id="GO:0042393">
    <property type="term" value="F:histone binding"/>
    <property type="evidence" value="ECO:0007669"/>
    <property type="project" value="TreeGrafter"/>
</dbReference>
<reference evidence="4" key="1">
    <citation type="submission" date="2014-05" db="EMBL/GenBank/DDBJ databases">
        <title>The transcriptome of the halophilic microalga Tetraselmis sp. GSL018 isolated from the Great Salt Lake, Utah.</title>
        <authorList>
            <person name="Jinkerson R.E."/>
            <person name="D'Adamo S."/>
            <person name="Posewitz M.C."/>
        </authorList>
    </citation>
    <scope>NUCLEOTIDE SEQUENCE</scope>
    <source>
        <strain evidence="4">GSL018</strain>
    </source>
</reference>
<dbReference type="AlphaFoldDB" id="A0A061RVY6"/>
<dbReference type="EMBL" id="GBEZ01008506">
    <property type="protein sequence ID" value="JAC77037.1"/>
    <property type="molecule type" value="Transcribed_RNA"/>
</dbReference>
<proteinExistence type="inferred from homology"/>
<comment type="similarity">
    <text evidence="1">Belongs to the SPT2 family.</text>
</comment>
<feature type="region of interest" description="Disordered" evidence="3">
    <location>
        <begin position="1"/>
        <end position="132"/>
    </location>
</feature>
<feature type="compositionally biased region" description="Basic and acidic residues" evidence="3">
    <location>
        <begin position="94"/>
        <end position="126"/>
    </location>
</feature>
<dbReference type="Pfam" id="PF08243">
    <property type="entry name" value="SPT2"/>
    <property type="match status" value="1"/>
</dbReference>
<keyword evidence="2" id="KW-0175">Coiled coil</keyword>
<dbReference type="SMART" id="SM00784">
    <property type="entry name" value="SPT2"/>
    <property type="match status" value="1"/>
</dbReference>
<name>A0A061RVY6_9CHLO</name>
<feature type="compositionally biased region" description="Basic and acidic residues" evidence="3">
    <location>
        <begin position="38"/>
        <end position="47"/>
    </location>
</feature>
<protein>
    <recommendedName>
        <fullName evidence="5">Protein SPT2 homolog</fullName>
    </recommendedName>
</protein>
<evidence type="ECO:0008006" key="5">
    <source>
        <dbReference type="Google" id="ProtNLM"/>
    </source>
</evidence>
<evidence type="ECO:0000256" key="3">
    <source>
        <dbReference type="SAM" id="MobiDB-lite"/>
    </source>
</evidence>
<feature type="non-terminal residue" evidence="4">
    <location>
        <position position="1"/>
    </location>
</feature>
<evidence type="ECO:0000256" key="1">
    <source>
        <dbReference type="ARBA" id="ARBA00006461"/>
    </source>
</evidence>
<dbReference type="GO" id="GO:0003677">
    <property type="term" value="F:DNA binding"/>
    <property type="evidence" value="ECO:0007669"/>
    <property type="project" value="TreeGrafter"/>
</dbReference>
<dbReference type="PANTHER" id="PTHR22691:SF8">
    <property type="entry name" value="PROTEIN SPT2 HOMOLOG"/>
    <property type="match status" value="1"/>
</dbReference>
<feature type="compositionally biased region" description="Acidic residues" evidence="3">
    <location>
        <begin position="48"/>
        <end position="60"/>
    </location>
</feature>
<dbReference type="GO" id="GO:0005730">
    <property type="term" value="C:nucleolus"/>
    <property type="evidence" value="ECO:0007669"/>
    <property type="project" value="TreeGrafter"/>
</dbReference>
<dbReference type="GO" id="GO:0006360">
    <property type="term" value="P:transcription by RNA polymerase I"/>
    <property type="evidence" value="ECO:0007669"/>
    <property type="project" value="TreeGrafter"/>
</dbReference>